<dbReference type="InterPro" id="IPR024168">
    <property type="entry name" value="Catalase_SrpA-type_pred"/>
</dbReference>
<accession>A0A6G1GM39</accession>
<dbReference type="GO" id="GO:0004096">
    <property type="term" value="F:catalase activity"/>
    <property type="evidence" value="ECO:0007669"/>
    <property type="project" value="InterPro"/>
</dbReference>
<dbReference type="AlphaFoldDB" id="A0A6G1GM39"/>
<dbReference type="InterPro" id="IPR011614">
    <property type="entry name" value="Catalase_core"/>
</dbReference>
<dbReference type="GO" id="GO:0020037">
    <property type="term" value="F:heme binding"/>
    <property type="evidence" value="ECO:0007669"/>
    <property type="project" value="InterPro"/>
</dbReference>
<organism evidence="2 3">
    <name type="scientific">Aulographum hederae CBS 113979</name>
    <dbReference type="NCBI Taxonomy" id="1176131"/>
    <lineage>
        <taxon>Eukaryota</taxon>
        <taxon>Fungi</taxon>
        <taxon>Dikarya</taxon>
        <taxon>Ascomycota</taxon>
        <taxon>Pezizomycotina</taxon>
        <taxon>Dothideomycetes</taxon>
        <taxon>Pleosporomycetidae</taxon>
        <taxon>Aulographales</taxon>
        <taxon>Aulographaceae</taxon>
    </lineage>
</organism>
<proteinExistence type="predicted"/>
<feature type="domain" description="Catalase core" evidence="1">
    <location>
        <begin position="3"/>
        <end position="278"/>
    </location>
</feature>
<dbReference type="SUPFAM" id="SSF56634">
    <property type="entry name" value="Heme-dependent catalase-like"/>
    <property type="match status" value="1"/>
</dbReference>
<dbReference type="PANTHER" id="PTHR11465:SF62">
    <property type="entry name" value="CATALASE T"/>
    <property type="match status" value="1"/>
</dbReference>
<dbReference type="EMBL" id="ML977193">
    <property type="protein sequence ID" value="KAF1981788.1"/>
    <property type="molecule type" value="Genomic_DNA"/>
</dbReference>
<dbReference type="CDD" id="cd08153">
    <property type="entry name" value="srpA_like"/>
    <property type="match status" value="1"/>
</dbReference>
<dbReference type="Pfam" id="PF00199">
    <property type="entry name" value="Catalase"/>
    <property type="match status" value="1"/>
</dbReference>
<dbReference type="PIRSF" id="PIRSF000296">
    <property type="entry name" value="SrpA"/>
    <property type="match status" value="1"/>
</dbReference>
<dbReference type="GO" id="GO:0042744">
    <property type="term" value="P:hydrogen peroxide catabolic process"/>
    <property type="evidence" value="ECO:0007669"/>
    <property type="project" value="TreeGrafter"/>
</dbReference>
<dbReference type="GO" id="GO:0005777">
    <property type="term" value="C:peroxisome"/>
    <property type="evidence" value="ECO:0007669"/>
    <property type="project" value="TreeGrafter"/>
</dbReference>
<dbReference type="Gene3D" id="1.20.1280.120">
    <property type="match status" value="1"/>
</dbReference>
<dbReference type="OrthoDB" id="2379805at2759"/>
<dbReference type="Gene3D" id="2.40.180.10">
    <property type="entry name" value="Catalase core domain"/>
    <property type="match status" value="1"/>
</dbReference>
<dbReference type="SMART" id="SM01060">
    <property type="entry name" value="Catalase"/>
    <property type="match status" value="1"/>
</dbReference>
<evidence type="ECO:0000313" key="3">
    <source>
        <dbReference type="Proteomes" id="UP000800041"/>
    </source>
</evidence>
<name>A0A6G1GM39_9PEZI</name>
<keyword evidence="3" id="KW-1185">Reference proteome</keyword>
<sequence length="279" mass="30386">MLTGTFTPSAFAPTFSSALHFNQPTTPVTIRFSNSTGIPQIPDFDANSNPRGIGIRFHLGGRSHTDIIAHSTSFFPTRTGEGFLELLGAIGASATATEKPTPIEKFLGANPSALAFVSDPKPAPASFATEKFFGVNAFKFTNYEGKTNYARYKITPDAGYKEADQQTLTEKSAETNYLMNEIKERVGTKGEKVGFKILVQIAEEGDVTDDATVHWPDERKVEELGGFVLDALVEDSEKEQKYVIFDPIPRVEGIEASADPLLNVRAGVYLISGKERRAA</sequence>
<dbReference type="Proteomes" id="UP000800041">
    <property type="component" value="Unassembled WGS sequence"/>
</dbReference>
<dbReference type="InterPro" id="IPR018028">
    <property type="entry name" value="Catalase"/>
</dbReference>
<dbReference type="GO" id="GO:0042542">
    <property type="term" value="P:response to hydrogen peroxide"/>
    <property type="evidence" value="ECO:0007669"/>
    <property type="project" value="TreeGrafter"/>
</dbReference>
<reference evidence="2" key="1">
    <citation type="journal article" date="2020" name="Stud. Mycol.">
        <title>101 Dothideomycetes genomes: a test case for predicting lifestyles and emergence of pathogens.</title>
        <authorList>
            <person name="Haridas S."/>
            <person name="Albert R."/>
            <person name="Binder M."/>
            <person name="Bloem J."/>
            <person name="Labutti K."/>
            <person name="Salamov A."/>
            <person name="Andreopoulos B."/>
            <person name="Baker S."/>
            <person name="Barry K."/>
            <person name="Bills G."/>
            <person name="Bluhm B."/>
            <person name="Cannon C."/>
            <person name="Castanera R."/>
            <person name="Culley D."/>
            <person name="Daum C."/>
            <person name="Ezra D."/>
            <person name="Gonzalez J."/>
            <person name="Henrissat B."/>
            <person name="Kuo A."/>
            <person name="Liang C."/>
            <person name="Lipzen A."/>
            <person name="Lutzoni F."/>
            <person name="Magnuson J."/>
            <person name="Mondo S."/>
            <person name="Nolan M."/>
            <person name="Ohm R."/>
            <person name="Pangilinan J."/>
            <person name="Park H.-J."/>
            <person name="Ramirez L."/>
            <person name="Alfaro M."/>
            <person name="Sun H."/>
            <person name="Tritt A."/>
            <person name="Yoshinaga Y."/>
            <person name="Zwiers L.-H."/>
            <person name="Turgeon B."/>
            <person name="Goodwin S."/>
            <person name="Spatafora J."/>
            <person name="Crous P."/>
            <person name="Grigoriev I."/>
        </authorList>
    </citation>
    <scope>NUCLEOTIDE SEQUENCE</scope>
    <source>
        <strain evidence="2">CBS 113979</strain>
    </source>
</reference>
<dbReference type="InterPro" id="IPR020835">
    <property type="entry name" value="Catalase_sf"/>
</dbReference>
<evidence type="ECO:0000313" key="2">
    <source>
        <dbReference type="EMBL" id="KAF1981788.1"/>
    </source>
</evidence>
<dbReference type="GO" id="GO:0005739">
    <property type="term" value="C:mitochondrion"/>
    <property type="evidence" value="ECO:0007669"/>
    <property type="project" value="TreeGrafter"/>
</dbReference>
<dbReference type="PROSITE" id="PS51402">
    <property type="entry name" value="CATALASE_3"/>
    <property type="match status" value="1"/>
</dbReference>
<gene>
    <name evidence="2" type="ORF">K402DRAFT_398183</name>
</gene>
<protein>
    <submittedName>
        <fullName evidence="2">Catalase related subgroup domain-containing protein</fullName>
    </submittedName>
</protein>
<dbReference type="PANTHER" id="PTHR11465">
    <property type="entry name" value="CATALASE"/>
    <property type="match status" value="1"/>
</dbReference>
<evidence type="ECO:0000259" key="1">
    <source>
        <dbReference type="SMART" id="SM01060"/>
    </source>
</evidence>